<evidence type="ECO:0000259" key="8">
    <source>
        <dbReference type="SMART" id="SM00387"/>
    </source>
</evidence>
<evidence type="ECO:0000256" key="7">
    <source>
        <dbReference type="SAM" id="Phobius"/>
    </source>
</evidence>
<dbReference type="InterPro" id="IPR036890">
    <property type="entry name" value="HATPase_C_sf"/>
</dbReference>
<feature type="compositionally biased region" description="Basic and acidic residues" evidence="6">
    <location>
        <begin position="823"/>
        <end position="835"/>
    </location>
</feature>
<dbReference type="GO" id="GO:0005524">
    <property type="term" value="F:ATP binding"/>
    <property type="evidence" value="ECO:0007669"/>
    <property type="project" value="UniProtKB-KW"/>
</dbReference>
<keyword evidence="4" id="KW-0808">Transferase</keyword>
<dbReference type="PANTHER" id="PTHR45436:SF5">
    <property type="entry name" value="SENSOR HISTIDINE KINASE TRCS"/>
    <property type="match status" value="1"/>
</dbReference>
<protein>
    <recommendedName>
        <fullName evidence="2">histidine kinase</fullName>
        <ecNumber evidence="2">2.7.13.3</ecNumber>
    </recommendedName>
</protein>
<feature type="compositionally biased region" description="Low complexity" evidence="6">
    <location>
        <begin position="713"/>
        <end position="758"/>
    </location>
</feature>
<feature type="compositionally biased region" description="Low complexity" evidence="6">
    <location>
        <begin position="597"/>
        <end position="609"/>
    </location>
</feature>
<keyword evidence="9" id="KW-0547">Nucleotide-binding</keyword>
<evidence type="ECO:0000256" key="6">
    <source>
        <dbReference type="SAM" id="MobiDB-lite"/>
    </source>
</evidence>
<keyword evidence="3" id="KW-0597">Phosphoprotein</keyword>
<evidence type="ECO:0000313" key="9">
    <source>
        <dbReference type="EMBL" id="MDT0305390.1"/>
    </source>
</evidence>
<dbReference type="RefSeq" id="WP_311628307.1">
    <property type="nucleotide sequence ID" value="NZ_JAVREN010000001.1"/>
</dbReference>
<evidence type="ECO:0000256" key="5">
    <source>
        <dbReference type="ARBA" id="ARBA00022777"/>
    </source>
</evidence>
<dbReference type="SUPFAM" id="SSF55874">
    <property type="entry name" value="ATPase domain of HSP90 chaperone/DNA topoisomerase II/histidine kinase"/>
    <property type="match status" value="1"/>
</dbReference>
<keyword evidence="10" id="KW-1185">Reference proteome</keyword>
<comment type="catalytic activity">
    <reaction evidence="1">
        <text>ATP + protein L-histidine = ADP + protein N-phospho-L-histidine.</text>
        <dbReference type="EC" id="2.7.13.3"/>
    </reaction>
</comment>
<keyword evidence="7" id="KW-1133">Transmembrane helix</keyword>
<reference evidence="10" key="1">
    <citation type="submission" date="2023-07" db="EMBL/GenBank/DDBJ databases">
        <title>30 novel species of actinomycetes from the DSMZ collection.</title>
        <authorList>
            <person name="Nouioui I."/>
        </authorList>
    </citation>
    <scope>NUCLEOTIDE SEQUENCE [LARGE SCALE GENOMIC DNA]</scope>
    <source>
        <strain evidence="10">DSM 44917</strain>
    </source>
</reference>
<evidence type="ECO:0000256" key="3">
    <source>
        <dbReference type="ARBA" id="ARBA00022553"/>
    </source>
</evidence>
<dbReference type="Gene3D" id="3.30.565.10">
    <property type="entry name" value="Histidine kinase-like ATPase, C-terminal domain"/>
    <property type="match status" value="1"/>
</dbReference>
<name>A0ABU2L1F3_9ACTN</name>
<dbReference type="InterPro" id="IPR003594">
    <property type="entry name" value="HATPase_dom"/>
</dbReference>
<evidence type="ECO:0000313" key="10">
    <source>
        <dbReference type="Proteomes" id="UP001183388"/>
    </source>
</evidence>
<dbReference type="EC" id="2.7.13.3" evidence="2"/>
<evidence type="ECO:0000256" key="4">
    <source>
        <dbReference type="ARBA" id="ARBA00022679"/>
    </source>
</evidence>
<dbReference type="Pfam" id="PF02518">
    <property type="entry name" value="HATPase_c"/>
    <property type="match status" value="1"/>
</dbReference>
<dbReference type="InterPro" id="IPR050428">
    <property type="entry name" value="TCS_sensor_his_kinase"/>
</dbReference>
<keyword evidence="5" id="KW-0418">Kinase</keyword>
<feature type="domain" description="Histidine kinase/HSP90-like ATPase" evidence="8">
    <location>
        <begin position="239"/>
        <end position="351"/>
    </location>
</feature>
<gene>
    <name evidence="9" type="ORF">RM780_00215</name>
</gene>
<dbReference type="PROSITE" id="PS51257">
    <property type="entry name" value="PROKAR_LIPOPROTEIN"/>
    <property type="match status" value="1"/>
</dbReference>
<feature type="compositionally biased region" description="Gly residues" evidence="6">
    <location>
        <begin position="676"/>
        <end position="688"/>
    </location>
</feature>
<dbReference type="EMBL" id="JAVREN010000001">
    <property type="protein sequence ID" value="MDT0305390.1"/>
    <property type="molecule type" value="Genomic_DNA"/>
</dbReference>
<dbReference type="Proteomes" id="UP001183388">
    <property type="component" value="Unassembled WGS sequence"/>
</dbReference>
<evidence type="ECO:0000256" key="1">
    <source>
        <dbReference type="ARBA" id="ARBA00000085"/>
    </source>
</evidence>
<keyword evidence="7" id="KW-0812">Transmembrane</keyword>
<feature type="compositionally biased region" description="Low complexity" evidence="6">
    <location>
        <begin position="772"/>
        <end position="815"/>
    </location>
</feature>
<feature type="region of interest" description="Disordered" evidence="6">
    <location>
        <begin position="395"/>
        <end position="916"/>
    </location>
</feature>
<feature type="compositionally biased region" description="Low complexity" evidence="6">
    <location>
        <begin position="520"/>
        <end position="547"/>
    </location>
</feature>
<sequence length="916" mass="88993">MTERSPLRPTLLALATGVTVTAAACLGAVLAAPESFRQEVTWGAGAAALLLTAAVTTAVWALARGRALGRSLREARREWTELADATVPAVVARLREGAAADTALAGLPQPRDEAARSVLRTLAAEVARGEGAKAATLASAANAAGRMQALATSMLADLREMEHRHSDEEVLGDLLHLDHRTAQAGRLADSVAVLTGARSGRRWAKPIPMESVLRGAMGRIGGYQRIRLHAAVNVAVAGHAAEGVMHALAELLDNAANFSPPTAEVHVYAEEVPAGVVLTVEDSGLVMSEVALRRAEAAVSPEGPMDLSRLSGTRLGLAVVGALARKHGLKVSFRPSARGGTGALMMIPQELLSRPGAGARPVVPAPAASALSNALGGPSPEAAASAVDGAIRAPRPADASRVPPQAAARTDDGSSAPALPRRGGASGGGRPGDGVADPFTAVGRSGADGIGTDGWRSGDRDGAEATPDTGARSGLTASGTAGARERADATPGGEFPSGLSASGTAGARERADATPGGEFPSGLSASGAPGPRPAVGGAADADSPAGTGPAGAGGIGADGPGTGSRSAGSHPAPGAPGTGAAGTRVGLGRTADADFPAGTRAAGTRAGLGDAVSGGGRSAVDGIVSRGDAIDSPPGTGLQRPGEGAGPARGMSIGGRVAPDPPAGVEARTAAPTAGTGAGVRTPGGGHAVHGTATPDVDPDRASAGTGATPADPARQGANAEARAAGTGTATPAVTPDRAGAGSADPARAARAIPVPGATAGGPAVDTGRTGAGSAAHTAPGPGAPSGGPASAGTGAPAATGPAAAAGVAPEQASAEGDGPARAGHEHGGRGRFGESDGYVEYSDSGLPKRRRGRTLAAGGHPHGVPPQPQPRPAAAASSPAESAARLGAFRRAVRGDQDTRPESTPAPSLPEDDTP</sequence>
<comment type="caution">
    <text evidence="9">The sequence shown here is derived from an EMBL/GenBank/DDBJ whole genome shotgun (WGS) entry which is preliminary data.</text>
</comment>
<feature type="compositionally biased region" description="Low complexity" evidence="6">
    <location>
        <begin position="873"/>
        <end position="886"/>
    </location>
</feature>
<dbReference type="SMART" id="SM00387">
    <property type="entry name" value="HATPase_c"/>
    <property type="match status" value="1"/>
</dbReference>
<evidence type="ECO:0000256" key="2">
    <source>
        <dbReference type="ARBA" id="ARBA00012438"/>
    </source>
</evidence>
<dbReference type="PANTHER" id="PTHR45436">
    <property type="entry name" value="SENSOR HISTIDINE KINASE YKOH"/>
    <property type="match status" value="1"/>
</dbReference>
<feature type="compositionally biased region" description="Low complexity" evidence="6">
    <location>
        <begin position="563"/>
        <end position="572"/>
    </location>
</feature>
<feature type="transmembrane region" description="Helical" evidence="7">
    <location>
        <begin position="41"/>
        <end position="63"/>
    </location>
</feature>
<accession>A0ABU2L1F3</accession>
<proteinExistence type="predicted"/>
<organism evidence="9 10">
    <name type="scientific">Streptomyces boetiae</name>
    <dbReference type="NCBI Taxonomy" id="3075541"/>
    <lineage>
        <taxon>Bacteria</taxon>
        <taxon>Bacillati</taxon>
        <taxon>Actinomycetota</taxon>
        <taxon>Actinomycetes</taxon>
        <taxon>Kitasatosporales</taxon>
        <taxon>Streptomycetaceae</taxon>
        <taxon>Streptomyces</taxon>
    </lineage>
</organism>
<keyword evidence="7" id="KW-0472">Membrane</keyword>
<keyword evidence="9" id="KW-0067">ATP-binding</keyword>
<feature type="compositionally biased region" description="Gly residues" evidence="6">
    <location>
        <begin position="548"/>
        <end position="562"/>
    </location>
</feature>